<evidence type="ECO:0000259" key="1">
    <source>
        <dbReference type="Pfam" id="PF00535"/>
    </source>
</evidence>
<dbReference type="AlphaFoldDB" id="A0AAW8RUR8"/>
<sequence>MRDLFEVVVVLYNMTFSESPTIMSLNQLLASGAFPEIRKILIFDNSEQGTEPVELEGRFIYYHSKKNVGLAQAYNYALDQSNDDTEWLMTLDQDTKLTKEYLSELISTSSELSETVAAVAPIVTDNERQISPVRSDTLRPLHTELPEKDRVYSKDIMVINSGTAIRTIFLRKLGGYNIHFPLDYLDHWLCWRIFNEHQQIYILSNKLEHQLSVLDYKNHMNLSRYLAIIQAEKCYYYLYNKQLLPQYRRQLLLRGCKQILTGRFNYGKLTFEFLISGGKNGNTGRKAD</sequence>
<dbReference type="EMBL" id="JARPWH010000061">
    <property type="protein sequence ID" value="MDT2403708.1"/>
    <property type="molecule type" value="Genomic_DNA"/>
</dbReference>
<dbReference type="Pfam" id="PF00535">
    <property type="entry name" value="Glycos_transf_2"/>
    <property type="match status" value="1"/>
</dbReference>
<protein>
    <submittedName>
        <fullName evidence="2">Glycosyltransferase</fullName>
        <ecNumber evidence="2">2.4.-.-</ecNumber>
    </submittedName>
</protein>
<organism evidence="2 3">
    <name type="scientific">Enterococcus avium</name>
    <name type="common">Streptococcus avium</name>
    <dbReference type="NCBI Taxonomy" id="33945"/>
    <lineage>
        <taxon>Bacteria</taxon>
        <taxon>Bacillati</taxon>
        <taxon>Bacillota</taxon>
        <taxon>Bacilli</taxon>
        <taxon>Lactobacillales</taxon>
        <taxon>Enterococcaceae</taxon>
        <taxon>Enterococcus</taxon>
    </lineage>
</organism>
<comment type="caution">
    <text evidence="2">The sequence shown here is derived from an EMBL/GenBank/DDBJ whole genome shotgun (WGS) entry which is preliminary data.</text>
</comment>
<dbReference type="SUPFAM" id="SSF53448">
    <property type="entry name" value="Nucleotide-diphospho-sugar transferases"/>
    <property type="match status" value="1"/>
</dbReference>
<evidence type="ECO:0000313" key="2">
    <source>
        <dbReference type="EMBL" id="MDT2403708.1"/>
    </source>
</evidence>
<dbReference type="Gene3D" id="3.90.550.10">
    <property type="entry name" value="Spore Coat Polysaccharide Biosynthesis Protein SpsA, Chain A"/>
    <property type="match status" value="1"/>
</dbReference>
<proteinExistence type="predicted"/>
<feature type="domain" description="Glycosyltransferase 2-like" evidence="1">
    <location>
        <begin position="7"/>
        <end position="166"/>
    </location>
</feature>
<dbReference type="RefSeq" id="WP_270786512.1">
    <property type="nucleotide sequence ID" value="NZ_CAXOGR010000046.1"/>
</dbReference>
<gene>
    <name evidence="2" type="ORF">P7D43_15170</name>
</gene>
<keyword evidence="2" id="KW-0808">Transferase</keyword>
<dbReference type="InterPro" id="IPR001173">
    <property type="entry name" value="Glyco_trans_2-like"/>
</dbReference>
<dbReference type="GO" id="GO:0016757">
    <property type="term" value="F:glycosyltransferase activity"/>
    <property type="evidence" value="ECO:0007669"/>
    <property type="project" value="UniProtKB-KW"/>
</dbReference>
<keyword evidence="2" id="KW-0328">Glycosyltransferase</keyword>
<dbReference type="InterPro" id="IPR029044">
    <property type="entry name" value="Nucleotide-diphossugar_trans"/>
</dbReference>
<reference evidence="2" key="1">
    <citation type="submission" date="2023-03" db="EMBL/GenBank/DDBJ databases">
        <authorList>
            <person name="Shen W."/>
            <person name="Cai J."/>
        </authorList>
    </citation>
    <scope>NUCLEOTIDE SEQUENCE</scope>
    <source>
        <strain evidence="2">P33-2</strain>
    </source>
</reference>
<dbReference type="Proteomes" id="UP001260773">
    <property type="component" value="Unassembled WGS sequence"/>
</dbReference>
<name>A0AAW8RUR8_ENTAV</name>
<evidence type="ECO:0000313" key="3">
    <source>
        <dbReference type="Proteomes" id="UP001260773"/>
    </source>
</evidence>
<dbReference type="EC" id="2.4.-.-" evidence="2"/>
<accession>A0AAW8RUR8</accession>